<dbReference type="RefSeq" id="WP_193030434.1">
    <property type="nucleotide sequence ID" value="NZ_JAVAJI010000045.1"/>
</dbReference>
<name>A0ABT9HKY6_9GAMM</name>
<evidence type="ECO:0000313" key="2">
    <source>
        <dbReference type="EMBL" id="MDP4546134.1"/>
    </source>
</evidence>
<dbReference type="Gene3D" id="2.40.160.60">
    <property type="entry name" value="Outer membrane protein transport protein (OMPP1/FadL/TodX)"/>
    <property type="match status" value="1"/>
</dbReference>
<feature type="chain" id="PRO_5047493108" evidence="1">
    <location>
        <begin position="26"/>
        <end position="515"/>
    </location>
</feature>
<reference evidence="2 3" key="1">
    <citation type="submission" date="2023-08" db="EMBL/GenBank/DDBJ databases">
        <authorList>
            <person name="Kumar R."/>
        </authorList>
    </citation>
    <scope>NUCLEOTIDE SEQUENCE [LARGE SCALE GENOMIC DNA]</scope>
    <source>
        <strain evidence="2 3">LUR13</strain>
    </source>
</reference>
<keyword evidence="1" id="KW-0732">Signal</keyword>
<accession>A0ABT9HKY6</accession>
<organism evidence="2 3">
    <name type="scientific">Psychrobacter faecalis</name>
    <dbReference type="NCBI Taxonomy" id="180588"/>
    <lineage>
        <taxon>Bacteria</taxon>
        <taxon>Pseudomonadati</taxon>
        <taxon>Pseudomonadota</taxon>
        <taxon>Gammaproteobacteria</taxon>
        <taxon>Moraxellales</taxon>
        <taxon>Moraxellaceae</taxon>
        <taxon>Psychrobacter</taxon>
    </lineage>
</organism>
<proteinExistence type="predicted"/>
<keyword evidence="3" id="KW-1185">Reference proteome</keyword>
<dbReference type="SUPFAM" id="SSF56935">
    <property type="entry name" value="Porins"/>
    <property type="match status" value="1"/>
</dbReference>
<evidence type="ECO:0000256" key="1">
    <source>
        <dbReference type="SAM" id="SignalP"/>
    </source>
</evidence>
<gene>
    <name evidence="2" type="ORF">Q8P09_13735</name>
</gene>
<feature type="signal peptide" evidence="1">
    <location>
        <begin position="1"/>
        <end position="25"/>
    </location>
</feature>
<protein>
    <submittedName>
        <fullName evidence="2">Outer membrane protein transport protein</fullName>
    </submittedName>
</protein>
<comment type="caution">
    <text evidence="2">The sequence shown here is derived from an EMBL/GenBank/DDBJ whole genome shotgun (WGS) entry which is preliminary data.</text>
</comment>
<evidence type="ECO:0000313" key="3">
    <source>
        <dbReference type="Proteomes" id="UP001228171"/>
    </source>
</evidence>
<dbReference type="Proteomes" id="UP001228171">
    <property type="component" value="Unassembled WGS sequence"/>
</dbReference>
<dbReference type="EMBL" id="JAVAJI010000045">
    <property type="protein sequence ID" value="MDP4546134.1"/>
    <property type="molecule type" value="Genomic_DNA"/>
</dbReference>
<sequence>MRATFHLKTLAVAIATFSVASMTNAAGLDRSGQDITAFLQDGTYAEAVYTYIDADVSGVDNNGNKTGDIAESYDFFRYGVKTDLNDRFSVGVLYDEPFGAAASYTGDNNFTGVANVTGAGAIQTVAKTSAEKTQNKINALQGQLDSTQDPIASLIYQSGINALEQAAVGFDSLEESPSIEAYNNLIQATQQSIATSEQTIQNLVNLGLLTGDNLAEAQALLESNKGDLAQSEAARDAIQDLLNIDESTNVEVRSNTLSLIGGMKFGPENQFQVYGGPVAQRLQADVKLRGNAYKGAAGYTAHSAPNQDYGWLAGVSYSKPEIALKAALTYRSEIDHSIDMYEDFPALAIQGQSRTGVSNFEVTTPKSVNFDFQTGVNPTTLATAKIRWVPWSDFSISPTKYTQASKLPLVDYSDDQWQVELGLGKRIAPKFAVSGSIGWDSGAGDPTTSLGPIEGYYSVGLGAKYDVTENWAVSAGGKYLWFGDAEGALPDRSIVSNFEDNDGFILGAKLSYQAK</sequence>